<name>A0ABU1P1C1_9BACL</name>
<keyword evidence="3" id="KW-1185">Reference proteome</keyword>
<evidence type="ECO:0000313" key="3">
    <source>
        <dbReference type="Proteomes" id="UP001267290"/>
    </source>
</evidence>
<dbReference type="InterPro" id="IPR020988">
    <property type="entry name" value="Pept_U32_collagenase"/>
</dbReference>
<evidence type="ECO:0000259" key="1">
    <source>
        <dbReference type="Pfam" id="PF12392"/>
    </source>
</evidence>
<organism evidence="2 3">
    <name type="scientific">Paenibacillus qinlingensis</name>
    <dbReference type="NCBI Taxonomy" id="1837343"/>
    <lineage>
        <taxon>Bacteria</taxon>
        <taxon>Bacillati</taxon>
        <taxon>Bacillota</taxon>
        <taxon>Bacilli</taxon>
        <taxon>Bacillales</taxon>
        <taxon>Paenibacillaceae</taxon>
        <taxon>Paenibacillus</taxon>
    </lineage>
</organism>
<comment type="caution">
    <text evidence="2">The sequence shown here is derived from an EMBL/GenBank/DDBJ whole genome shotgun (WGS) entry which is preliminary data.</text>
</comment>
<dbReference type="Pfam" id="PF01136">
    <property type="entry name" value="Peptidase_U32"/>
    <property type="match status" value="2"/>
</dbReference>
<dbReference type="EMBL" id="JAVDSB010000011">
    <property type="protein sequence ID" value="MDR6553539.1"/>
    <property type="molecule type" value="Genomic_DNA"/>
</dbReference>
<dbReference type="InterPro" id="IPR001539">
    <property type="entry name" value="Peptidase_U32"/>
</dbReference>
<feature type="domain" description="Peptidase U32 collagenase" evidence="1">
    <location>
        <begin position="401"/>
        <end position="521"/>
    </location>
</feature>
<dbReference type="EC" id="3.4.-.-" evidence="2"/>
<evidence type="ECO:0000313" key="2">
    <source>
        <dbReference type="EMBL" id="MDR6553539.1"/>
    </source>
</evidence>
<sequence>MRTIRREDVELLAPAGDWDCLRAAVANGADAVFFGVEKFNARARAHNFTMAELPDIMSFLHLYGVQGFLTFNILVFEEELNDAKQLIDACVDAGVDAVIVQDLGLVKMIREISPDFPIHGSTQMTITSPEAVEFTKPFDIERVVLGRENNLKQIKQIGDQAKLPMEVFVHGALCVSYSGQCLTSEMWGGRSANRGECAQACRLPYDLMVDGEQKPMGDVTYLLSPKDLAAIEIVPELIEAGVRSFKIEGRLKTPEYVANVVSKYRRAIDRYFDGQDARPSKEEVRELQQSFSRGFTVGFLQGTNNKQLVDGTFPKSRGVFVGRIKQILRDAVICELEAPLKRGDGLVFDAGDPTKKEEGGRIYDLRRKGEKLEGEAEGGIIEIVMGRNDVELGRLHVGDRIWKTNDPALDKRLRQTFETDKPYRTFPVSVKVTGVLGETLKSWWTDVRGGHTVFVQSELPLVQAEKRPMDEQLFTEQFGRLGGTIYELAELDVQLDGALIVPMRELNSMRRMAVELMEDERQKPRAYIKREVGVYDDVPAAVTEHHAAVTAVNAPALSLADRNAVELTALCRNLEQVKAVLATTDVGLIYADFEFIKQFPAAVEAVHAAGRKIALVTPRIHMPGETGYFNNILKLKPDAVLIRNTGAAYYFLKHRFENPDAPQPQLIGDFSLNIANHKAADLFLAAGLSKVTPSYDLNIQQMVDLLRRAETSKLEVVIHQHMPMFHTEHCVYCTFLSEGTDFTNCGRPCEEKRVSLQDRVGMSHPVRVDEGCRNTVYNAIDQSGAEYLNHFMDLGIRSFRVEFLEETPEKVTEILDLYRKAIDGQISGTQVWRSLKATNQLGVTKGTLVK</sequence>
<dbReference type="GO" id="GO:0006508">
    <property type="term" value="P:proteolysis"/>
    <property type="evidence" value="ECO:0007669"/>
    <property type="project" value="UniProtKB-KW"/>
</dbReference>
<dbReference type="PANTHER" id="PTHR30217:SF10">
    <property type="entry name" value="23S RRNA 5-HYDROXYCYTIDINE C2501 SYNTHASE"/>
    <property type="match status" value="1"/>
</dbReference>
<keyword evidence="2" id="KW-0645">Protease</keyword>
<gene>
    <name evidence="2" type="ORF">J2736_004746</name>
</gene>
<dbReference type="RefSeq" id="WP_310501157.1">
    <property type="nucleotide sequence ID" value="NZ_JAVDSB010000011.1"/>
</dbReference>
<dbReference type="InterPro" id="IPR051454">
    <property type="entry name" value="RNA/ubiquinone_mod_enzymes"/>
</dbReference>
<dbReference type="GO" id="GO:0008233">
    <property type="term" value="F:peptidase activity"/>
    <property type="evidence" value="ECO:0007669"/>
    <property type="project" value="UniProtKB-KW"/>
</dbReference>
<reference evidence="2 3" key="1">
    <citation type="submission" date="2023-07" db="EMBL/GenBank/DDBJ databases">
        <title>Sorghum-associated microbial communities from plants grown in Nebraska, USA.</title>
        <authorList>
            <person name="Schachtman D."/>
        </authorList>
    </citation>
    <scope>NUCLEOTIDE SEQUENCE [LARGE SCALE GENOMIC DNA]</scope>
    <source>
        <strain evidence="2 3">CC258</strain>
    </source>
</reference>
<protein>
    <submittedName>
        <fullName evidence="2">Protease</fullName>
        <ecNumber evidence="2">3.4.-.-</ecNumber>
    </submittedName>
</protein>
<proteinExistence type="predicted"/>
<keyword evidence="2" id="KW-0378">Hydrolase</keyword>
<accession>A0ABU1P1C1</accession>
<dbReference type="PANTHER" id="PTHR30217">
    <property type="entry name" value="PEPTIDASE U32 FAMILY"/>
    <property type="match status" value="1"/>
</dbReference>
<dbReference type="Proteomes" id="UP001267290">
    <property type="component" value="Unassembled WGS sequence"/>
</dbReference>
<dbReference type="Pfam" id="PF12392">
    <property type="entry name" value="DUF3656"/>
    <property type="match status" value="1"/>
</dbReference>